<evidence type="ECO:0000313" key="1">
    <source>
        <dbReference type="EMBL" id="CAH2236720.1"/>
    </source>
</evidence>
<comment type="caution">
    <text evidence="1">The sequence shown here is derived from an EMBL/GenBank/DDBJ whole genome shotgun (WGS) entry which is preliminary data.</text>
</comment>
<gene>
    <name evidence="1" type="primary">jg16960</name>
    <name evidence="1" type="ORF">PAEG_LOCUS14072</name>
</gene>
<accession>A0A8S4RHB0</accession>
<protein>
    <submittedName>
        <fullName evidence="1">Jg16960 protein</fullName>
    </submittedName>
</protein>
<name>A0A8S4RHB0_9NEOP</name>
<dbReference type="AlphaFoldDB" id="A0A8S4RHB0"/>
<keyword evidence="2" id="KW-1185">Reference proteome</keyword>
<proteinExistence type="predicted"/>
<organism evidence="1 2">
    <name type="scientific">Pararge aegeria aegeria</name>
    <dbReference type="NCBI Taxonomy" id="348720"/>
    <lineage>
        <taxon>Eukaryota</taxon>
        <taxon>Metazoa</taxon>
        <taxon>Ecdysozoa</taxon>
        <taxon>Arthropoda</taxon>
        <taxon>Hexapoda</taxon>
        <taxon>Insecta</taxon>
        <taxon>Pterygota</taxon>
        <taxon>Neoptera</taxon>
        <taxon>Endopterygota</taxon>
        <taxon>Lepidoptera</taxon>
        <taxon>Glossata</taxon>
        <taxon>Ditrysia</taxon>
        <taxon>Papilionoidea</taxon>
        <taxon>Nymphalidae</taxon>
        <taxon>Satyrinae</taxon>
        <taxon>Satyrini</taxon>
        <taxon>Parargina</taxon>
        <taxon>Pararge</taxon>
    </lineage>
</organism>
<reference evidence="1" key="1">
    <citation type="submission" date="2022-03" db="EMBL/GenBank/DDBJ databases">
        <authorList>
            <person name="Lindestad O."/>
        </authorList>
    </citation>
    <scope>NUCLEOTIDE SEQUENCE</scope>
</reference>
<evidence type="ECO:0000313" key="2">
    <source>
        <dbReference type="Proteomes" id="UP000838756"/>
    </source>
</evidence>
<sequence>MRRRSRNNYNNNCVRKLISIDPKGQGPDSRPLTPVSAVMFASGVPEDFRFSDGHLPITTEGLLALPGEWGERESSP</sequence>
<dbReference type="EMBL" id="CAKXAJ010025218">
    <property type="protein sequence ID" value="CAH2236720.1"/>
    <property type="molecule type" value="Genomic_DNA"/>
</dbReference>
<dbReference type="Proteomes" id="UP000838756">
    <property type="component" value="Unassembled WGS sequence"/>
</dbReference>